<proteinExistence type="predicted"/>
<reference evidence="1" key="1">
    <citation type="journal article" date="2014" name="Front. Microbiol.">
        <title>High frequency of phylogenetically diverse reductive dehalogenase-homologous genes in deep subseafloor sedimentary metagenomes.</title>
        <authorList>
            <person name="Kawai M."/>
            <person name="Futagami T."/>
            <person name="Toyoda A."/>
            <person name="Takaki Y."/>
            <person name="Nishi S."/>
            <person name="Hori S."/>
            <person name="Arai W."/>
            <person name="Tsubouchi T."/>
            <person name="Morono Y."/>
            <person name="Uchiyama I."/>
            <person name="Ito T."/>
            <person name="Fujiyama A."/>
            <person name="Inagaki F."/>
            <person name="Takami H."/>
        </authorList>
    </citation>
    <scope>NUCLEOTIDE SEQUENCE</scope>
    <source>
        <strain evidence="1">Expedition CK06-06</strain>
    </source>
</reference>
<protein>
    <submittedName>
        <fullName evidence="1">Uncharacterized protein</fullName>
    </submittedName>
</protein>
<comment type="caution">
    <text evidence="1">The sequence shown here is derived from an EMBL/GenBank/DDBJ whole genome shotgun (WGS) entry which is preliminary data.</text>
</comment>
<evidence type="ECO:0000313" key="1">
    <source>
        <dbReference type="EMBL" id="GAH17078.1"/>
    </source>
</evidence>
<dbReference type="AlphaFoldDB" id="X1F8I9"/>
<organism evidence="1">
    <name type="scientific">marine sediment metagenome</name>
    <dbReference type="NCBI Taxonomy" id="412755"/>
    <lineage>
        <taxon>unclassified sequences</taxon>
        <taxon>metagenomes</taxon>
        <taxon>ecological metagenomes</taxon>
    </lineage>
</organism>
<accession>X1F8I9</accession>
<gene>
    <name evidence="1" type="ORF">S01H4_55064</name>
</gene>
<sequence>DGFDPSTQIGQLRIRLDASDDCVRGQFRPCGTFDVDAAIRFGLRFFMRHNLSLAFYLPYYKMALKDVIWQDLTQNVSIQDARVRANLTDCLCERVCELGCLDLSGWDRSGVGDTTVSLEWIRDYPQQKQMLHNVTINGRLGMTLPSGLKEDEDKILAFPFGNDGAVGLIFALGLDLYMGKYIKVGVDVQLMHLFGNTRCRRIKTDMRQTDLLLLAKTQAFRDYGLTQQFSFYWEFYKILYGASFKIA</sequence>
<dbReference type="EMBL" id="BART01031741">
    <property type="protein sequence ID" value="GAH17078.1"/>
    <property type="molecule type" value="Genomic_DNA"/>
</dbReference>
<name>X1F8I9_9ZZZZ</name>
<feature type="non-terminal residue" evidence="1">
    <location>
        <position position="1"/>
    </location>
</feature>